<proteinExistence type="predicted"/>
<gene>
    <name evidence="1" type="ORF">M3202_15740</name>
</gene>
<dbReference type="InterPro" id="IPR006059">
    <property type="entry name" value="SBP"/>
</dbReference>
<protein>
    <submittedName>
        <fullName evidence="1">Extracellular solute-binding protein</fullName>
    </submittedName>
</protein>
<dbReference type="RefSeq" id="WP_251224259.1">
    <property type="nucleotide sequence ID" value="NZ_JAMBOL010000016.1"/>
</dbReference>
<dbReference type="PANTHER" id="PTHR43649">
    <property type="entry name" value="ARABINOSE-BINDING PROTEIN-RELATED"/>
    <property type="match status" value="1"/>
</dbReference>
<accession>A0A9X2IQI4</accession>
<dbReference type="Proteomes" id="UP001139179">
    <property type="component" value="Unassembled WGS sequence"/>
</dbReference>
<dbReference type="SUPFAM" id="SSF53850">
    <property type="entry name" value="Periplasmic binding protein-like II"/>
    <property type="match status" value="1"/>
</dbReference>
<name>A0A9X2IQI4_9BACI</name>
<dbReference type="InterPro" id="IPR050490">
    <property type="entry name" value="Bact_solute-bd_prot1"/>
</dbReference>
<keyword evidence="2" id="KW-1185">Reference proteome</keyword>
<dbReference type="Pfam" id="PF01547">
    <property type="entry name" value="SBP_bac_1"/>
    <property type="match status" value="1"/>
</dbReference>
<dbReference type="EMBL" id="JAMBOL010000016">
    <property type="protein sequence ID" value="MCM3715522.1"/>
    <property type="molecule type" value="Genomic_DNA"/>
</dbReference>
<reference evidence="1" key="1">
    <citation type="submission" date="2022-05" db="EMBL/GenBank/DDBJ databases">
        <title>Comparative Genomics of Spacecraft Associated Microbes.</title>
        <authorList>
            <person name="Tran M.T."/>
            <person name="Wright A."/>
            <person name="Seuylemezian A."/>
            <person name="Eisen J."/>
            <person name="Coil D."/>
        </authorList>
    </citation>
    <scope>NUCLEOTIDE SEQUENCE</scope>
    <source>
        <strain evidence="1">214.1.1</strain>
    </source>
</reference>
<dbReference type="Gene3D" id="3.40.190.10">
    <property type="entry name" value="Periplasmic binding protein-like II"/>
    <property type="match status" value="2"/>
</dbReference>
<organism evidence="1 2">
    <name type="scientific">Halalkalibacter oceani</name>
    <dbReference type="NCBI Taxonomy" id="1653776"/>
    <lineage>
        <taxon>Bacteria</taxon>
        <taxon>Bacillati</taxon>
        <taxon>Bacillota</taxon>
        <taxon>Bacilli</taxon>
        <taxon>Bacillales</taxon>
        <taxon>Bacillaceae</taxon>
        <taxon>Halalkalibacter</taxon>
    </lineage>
</organism>
<dbReference type="AlphaFoldDB" id="A0A9X2IQI4"/>
<sequence>MTTTLKGITWDHSRGYVSLVAASQRFTELNPDIKIEWEKRSLKDFEDFPIDTLASTYDLMVIDHPWAGFAASQNILVRLEECLSGPFLQDQEQNSVGPSHISYNFNGFQSALALDAAAPVAVYRPDLIEKYEVPLPRNWNELLQVAKGKKVAYAGKGIYLLMDFYMMVVSQGEEPGTHEDIVVSAEVGEKALEQMRELASLCPPQMFDWNPIDVCEQMSANDDLLLYSPFCYGYVNYSRRGYAKHRLKFTDLVKLDDQTLLRSTLGGTGLAISNKSRNVESAVRFMEYTLSPAVQRTLYFESGGQPGHKAAWEDEEVNRQSLAFFKDTLPTLERAYVRPRYPGYLQFQEQAGEEIRSYLIHGGSARSTLKKLDQLYRDTKKGEGR</sequence>
<evidence type="ECO:0000313" key="1">
    <source>
        <dbReference type="EMBL" id="MCM3715522.1"/>
    </source>
</evidence>
<evidence type="ECO:0000313" key="2">
    <source>
        <dbReference type="Proteomes" id="UP001139179"/>
    </source>
</evidence>
<comment type="caution">
    <text evidence="1">The sequence shown here is derived from an EMBL/GenBank/DDBJ whole genome shotgun (WGS) entry which is preliminary data.</text>
</comment>